<dbReference type="Gene3D" id="2.30.30.430">
    <property type="entry name" value="Kinase associated protein B domain"/>
    <property type="match status" value="1"/>
</dbReference>
<evidence type="ECO:0000313" key="1">
    <source>
        <dbReference type="EMBL" id="MFC7750774.1"/>
    </source>
</evidence>
<dbReference type="RefSeq" id="WP_246068104.1">
    <property type="nucleotide sequence ID" value="NZ_JBHTGQ010000028.1"/>
</dbReference>
<comment type="caution">
    <text evidence="1">The sequence shown here is derived from an EMBL/GenBank/DDBJ whole genome shotgun (WGS) entry which is preliminary data.</text>
</comment>
<keyword evidence="1" id="KW-0449">Lipoprotein</keyword>
<organism evidence="1 2">
    <name type="scientific">Paenibacillus thermoaerophilus</name>
    <dbReference type="NCBI Taxonomy" id="1215385"/>
    <lineage>
        <taxon>Bacteria</taxon>
        <taxon>Bacillati</taxon>
        <taxon>Bacillota</taxon>
        <taxon>Bacilli</taxon>
        <taxon>Bacillales</taxon>
        <taxon>Paenibacillaceae</taxon>
        <taxon>Paenibacillus</taxon>
    </lineage>
</organism>
<keyword evidence="2" id="KW-1185">Reference proteome</keyword>
<dbReference type="InterPro" id="IPR038080">
    <property type="entry name" value="KapB_sf"/>
</dbReference>
<dbReference type="EMBL" id="JBHTGQ010000028">
    <property type="protein sequence ID" value="MFC7750774.1"/>
    <property type="molecule type" value="Genomic_DNA"/>
</dbReference>
<evidence type="ECO:0000313" key="2">
    <source>
        <dbReference type="Proteomes" id="UP001596528"/>
    </source>
</evidence>
<sequence length="127" mass="14458">MMTELKPGDPVRARYKSGEYAGILVEASGPRAVVEIRAVLSHPLQGDLHHPYEADVPLFHQRRALAYREKALVPKADIEPFAGEIPDYADSLRQAVKRELDRLAAMDGQWARMAERSLRELEQDYFK</sequence>
<dbReference type="InterPro" id="IPR014916">
    <property type="entry name" value="KapB"/>
</dbReference>
<dbReference type="SMART" id="SM01298">
    <property type="entry name" value="KapB"/>
    <property type="match status" value="1"/>
</dbReference>
<dbReference type="GO" id="GO:0016301">
    <property type="term" value="F:kinase activity"/>
    <property type="evidence" value="ECO:0007669"/>
    <property type="project" value="UniProtKB-KW"/>
</dbReference>
<name>A0ABW2V7B0_9BACL</name>
<dbReference type="SUPFAM" id="SSF141251">
    <property type="entry name" value="Kinase-associated protein B-like"/>
    <property type="match status" value="1"/>
</dbReference>
<gene>
    <name evidence="1" type="ORF">ACFQWB_12675</name>
</gene>
<keyword evidence="1" id="KW-0418">Kinase</keyword>
<dbReference type="Pfam" id="PF08810">
    <property type="entry name" value="KapB"/>
    <property type="match status" value="1"/>
</dbReference>
<dbReference type="Proteomes" id="UP001596528">
    <property type="component" value="Unassembled WGS sequence"/>
</dbReference>
<protein>
    <submittedName>
        <fullName evidence="1">Kinase-associated lipoprotein B</fullName>
    </submittedName>
</protein>
<proteinExistence type="predicted"/>
<reference evidence="2" key="1">
    <citation type="journal article" date="2019" name="Int. J. Syst. Evol. Microbiol.">
        <title>The Global Catalogue of Microorganisms (GCM) 10K type strain sequencing project: providing services to taxonomists for standard genome sequencing and annotation.</title>
        <authorList>
            <consortium name="The Broad Institute Genomics Platform"/>
            <consortium name="The Broad Institute Genome Sequencing Center for Infectious Disease"/>
            <person name="Wu L."/>
            <person name="Ma J."/>
        </authorList>
    </citation>
    <scope>NUCLEOTIDE SEQUENCE [LARGE SCALE GENOMIC DNA]</scope>
    <source>
        <strain evidence="2">JCM 18657</strain>
    </source>
</reference>
<accession>A0ABW2V7B0</accession>
<keyword evidence="1" id="KW-0808">Transferase</keyword>